<comment type="caution">
    <text evidence="2">The sequence shown here is derived from an EMBL/GenBank/DDBJ whole genome shotgun (WGS) entry which is preliminary data.</text>
</comment>
<proteinExistence type="predicted"/>
<reference evidence="2 3" key="1">
    <citation type="submission" date="2017-03" db="EMBL/GenBank/DDBJ databases">
        <title>Draft genome sequence of Streptomyces scabrisporus NF3, endophyte isolated from Amphipterygium adstringens.</title>
        <authorList>
            <person name="Vazquez M."/>
            <person name="Ceapa C.D."/>
            <person name="Rodriguez Luna D."/>
            <person name="Sanchez Esquivel S."/>
        </authorList>
    </citation>
    <scope>NUCLEOTIDE SEQUENCE [LARGE SCALE GENOMIC DNA]</scope>
    <source>
        <strain evidence="2 3">NF3</strain>
    </source>
</reference>
<dbReference type="OrthoDB" id="3692150at2"/>
<dbReference type="Gene3D" id="3.40.630.30">
    <property type="match status" value="1"/>
</dbReference>
<dbReference type="RefSeq" id="WP_078979508.1">
    <property type="nucleotide sequence ID" value="NZ_MWQN01000001.1"/>
</dbReference>
<dbReference type="Pfam" id="PF13508">
    <property type="entry name" value="Acetyltransf_7"/>
    <property type="match status" value="1"/>
</dbReference>
<keyword evidence="3" id="KW-1185">Reference proteome</keyword>
<dbReference type="InterPro" id="IPR016181">
    <property type="entry name" value="Acyl_CoA_acyltransferase"/>
</dbReference>
<dbReference type="AlphaFoldDB" id="A0A1T3P7W7"/>
<evidence type="ECO:0000259" key="1">
    <source>
        <dbReference type="PROSITE" id="PS51186"/>
    </source>
</evidence>
<dbReference type="SUPFAM" id="SSF55729">
    <property type="entry name" value="Acyl-CoA N-acyltransferases (Nat)"/>
    <property type="match status" value="1"/>
</dbReference>
<keyword evidence="2" id="KW-0808">Transferase</keyword>
<organism evidence="2 3">
    <name type="scientific">Embleya scabrispora</name>
    <dbReference type="NCBI Taxonomy" id="159449"/>
    <lineage>
        <taxon>Bacteria</taxon>
        <taxon>Bacillati</taxon>
        <taxon>Actinomycetota</taxon>
        <taxon>Actinomycetes</taxon>
        <taxon>Kitasatosporales</taxon>
        <taxon>Streptomycetaceae</taxon>
        <taxon>Embleya</taxon>
    </lineage>
</organism>
<feature type="domain" description="N-acetyltransferase" evidence="1">
    <location>
        <begin position="5"/>
        <end position="173"/>
    </location>
</feature>
<dbReference type="InterPro" id="IPR000182">
    <property type="entry name" value="GNAT_dom"/>
</dbReference>
<dbReference type="EMBL" id="MWQN01000001">
    <property type="protein sequence ID" value="OPC85189.1"/>
    <property type="molecule type" value="Genomic_DNA"/>
</dbReference>
<evidence type="ECO:0000313" key="3">
    <source>
        <dbReference type="Proteomes" id="UP000190037"/>
    </source>
</evidence>
<accession>A0A1T3P7W7</accession>
<gene>
    <name evidence="2" type="ORF">B4N89_21295</name>
</gene>
<protein>
    <submittedName>
        <fullName evidence="2">GNAT family N-acetyltransferase</fullName>
    </submittedName>
</protein>
<dbReference type="STRING" id="159449.B4N89_21295"/>
<sequence length="175" mass="19563">MEWTCRVVDLAAYADEAVEVQAHAFGLADDEIAVRQRIMRRHATFAGVRSLGAFDGAGRLVGFGYGYPNLTDQWWSLVIEPHLAREGHRSWLDESFVVGELHVLPRWQGHGIGRTLIGLLCRGQDRSHILLSAIDEQTPARRLYRGLGFVDLARPVLFPGNNRPYTVMGAILPFA</sequence>
<dbReference type="GO" id="GO:0016747">
    <property type="term" value="F:acyltransferase activity, transferring groups other than amino-acyl groups"/>
    <property type="evidence" value="ECO:0007669"/>
    <property type="project" value="InterPro"/>
</dbReference>
<dbReference type="PROSITE" id="PS51186">
    <property type="entry name" value="GNAT"/>
    <property type="match status" value="1"/>
</dbReference>
<dbReference type="Proteomes" id="UP000190037">
    <property type="component" value="Unassembled WGS sequence"/>
</dbReference>
<dbReference type="eggNOG" id="COG0456">
    <property type="taxonomic scope" value="Bacteria"/>
</dbReference>
<evidence type="ECO:0000313" key="2">
    <source>
        <dbReference type="EMBL" id="OPC85189.1"/>
    </source>
</evidence>
<name>A0A1T3P7W7_9ACTN</name>